<gene>
    <name evidence="1" type="ORF">MAE02_57860</name>
</gene>
<reference evidence="1 2" key="1">
    <citation type="submission" date="2019-07" db="EMBL/GenBank/DDBJ databases">
        <title>Whole genome shotgun sequence of Microvirga aerophila NBRC 106136.</title>
        <authorList>
            <person name="Hosoyama A."/>
            <person name="Uohara A."/>
            <person name="Ohji S."/>
            <person name="Ichikawa N."/>
        </authorList>
    </citation>
    <scope>NUCLEOTIDE SEQUENCE [LARGE SCALE GENOMIC DNA]</scope>
    <source>
        <strain evidence="1 2">NBRC 106136</strain>
    </source>
</reference>
<accession>A0A512C1L7</accession>
<dbReference type="AlphaFoldDB" id="A0A512C1L7"/>
<evidence type="ECO:0000313" key="2">
    <source>
        <dbReference type="Proteomes" id="UP000321085"/>
    </source>
</evidence>
<organism evidence="1 2">
    <name type="scientific">Microvirga aerophila</name>
    <dbReference type="NCBI Taxonomy" id="670291"/>
    <lineage>
        <taxon>Bacteria</taxon>
        <taxon>Pseudomonadati</taxon>
        <taxon>Pseudomonadota</taxon>
        <taxon>Alphaproteobacteria</taxon>
        <taxon>Hyphomicrobiales</taxon>
        <taxon>Methylobacteriaceae</taxon>
        <taxon>Microvirga</taxon>
    </lineage>
</organism>
<sequence>MKSTASAIQGVIGKGDLRLGRMGPPKFINRARASYESHNDSQWDIAGYLLLEPKQVQ</sequence>
<proteinExistence type="predicted"/>
<evidence type="ECO:0000313" key="1">
    <source>
        <dbReference type="EMBL" id="GEO18090.1"/>
    </source>
</evidence>
<dbReference type="EMBL" id="BJYU01000151">
    <property type="protein sequence ID" value="GEO18090.1"/>
    <property type="molecule type" value="Genomic_DNA"/>
</dbReference>
<protein>
    <submittedName>
        <fullName evidence="1">Uncharacterized protein</fullName>
    </submittedName>
</protein>
<name>A0A512C1L7_9HYPH</name>
<comment type="caution">
    <text evidence="1">The sequence shown here is derived from an EMBL/GenBank/DDBJ whole genome shotgun (WGS) entry which is preliminary data.</text>
</comment>
<dbReference type="Proteomes" id="UP000321085">
    <property type="component" value="Unassembled WGS sequence"/>
</dbReference>
<keyword evidence="2" id="KW-1185">Reference proteome</keyword>